<accession>A0A371EAK9</accession>
<evidence type="ECO:0000256" key="1">
    <source>
        <dbReference type="SAM" id="MobiDB-lite"/>
    </source>
</evidence>
<feature type="compositionally biased region" description="Basic and acidic residues" evidence="1">
    <location>
        <begin position="86"/>
        <end position="106"/>
    </location>
</feature>
<gene>
    <name evidence="2" type="ORF">CR513_58575</name>
</gene>
<feature type="region of interest" description="Disordered" evidence="1">
    <location>
        <begin position="64"/>
        <end position="106"/>
    </location>
</feature>
<sequence length="106" mass="12262">MKETQPTKSKILCMILEVAVTVVLIDNFGSIGRSGLGSSSSFTYFKTVVQEQFKALNVRLDDLQSTPRYRSPTSRNNDEEEEEEYLDGRNNENERRRKGEPRHDNY</sequence>
<feature type="non-terminal residue" evidence="2">
    <location>
        <position position="1"/>
    </location>
</feature>
<dbReference type="Proteomes" id="UP000257109">
    <property type="component" value="Unassembled WGS sequence"/>
</dbReference>
<dbReference type="AlphaFoldDB" id="A0A371EAK9"/>
<reference evidence="2" key="1">
    <citation type="submission" date="2018-05" db="EMBL/GenBank/DDBJ databases">
        <title>Draft genome of Mucuna pruriens seed.</title>
        <authorList>
            <person name="Nnadi N.E."/>
            <person name="Vos R."/>
            <person name="Hasami M.H."/>
            <person name="Devisetty U.K."/>
            <person name="Aguiy J.C."/>
        </authorList>
    </citation>
    <scope>NUCLEOTIDE SEQUENCE [LARGE SCALE GENOMIC DNA]</scope>
    <source>
        <strain evidence="2">JCA_2017</strain>
    </source>
</reference>
<protein>
    <submittedName>
        <fullName evidence="2">Uncharacterized protein</fullName>
    </submittedName>
</protein>
<evidence type="ECO:0000313" key="2">
    <source>
        <dbReference type="EMBL" id="RDX63039.1"/>
    </source>
</evidence>
<evidence type="ECO:0000313" key="3">
    <source>
        <dbReference type="Proteomes" id="UP000257109"/>
    </source>
</evidence>
<comment type="caution">
    <text evidence="2">The sequence shown here is derived from an EMBL/GenBank/DDBJ whole genome shotgun (WGS) entry which is preliminary data.</text>
</comment>
<dbReference type="EMBL" id="QJKJ01015117">
    <property type="protein sequence ID" value="RDX63039.1"/>
    <property type="molecule type" value="Genomic_DNA"/>
</dbReference>
<feature type="compositionally biased region" description="Polar residues" evidence="1">
    <location>
        <begin position="64"/>
        <end position="75"/>
    </location>
</feature>
<keyword evidence="3" id="KW-1185">Reference proteome</keyword>
<name>A0A371EAK9_MUCPR</name>
<organism evidence="2 3">
    <name type="scientific">Mucuna pruriens</name>
    <name type="common">Velvet bean</name>
    <name type="synonym">Dolichos pruriens</name>
    <dbReference type="NCBI Taxonomy" id="157652"/>
    <lineage>
        <taxon>Eukaryota</taxon>
        <taxon>Viridiplantae</taxon>
        <taxon>Streptophyta</taxon>
        <taxon>Embryophyta</taxon>
        <taxon>Tracheophyta</taxon>
        <taxon>Spermatophyta</taxon>
        <taxon>Magnoliopsida</taxon>
        <taxon>eudicotyledons</taxon>
        <taxon>Gunneridae</taxon>
        <taxon>Pentapetalae</taxon>
        <taxon>rosids</taxon>
        <taxon>fabids</taxon>
        <taxon>Fabales</taxon>
        <taxon>Fabaceae</taxon>
        <taxon>Papilionoideae</taxon>
        <taxon>50 kb inversion clade</taxon>
        <taxon>NPAAA clade</taxon>
        <taxon>indigoferoid/millettioid clade</taxon>
        <taxon>Phaseoleae</taxon>
        <taxon>Mucuna</taxon>
    </lineage>
</organism>
<proteinExistence type="predicted"/>